<keyword evidence="3" id="KW-1185">Reference proteome</keyword>
<evidence type="ECO:0000313" key="3">
    <source>
        <dbReference type="Proteomes" id="UP000467322"/>
    </source>
</evidence>
<feature type="transmembrane region" description="Helical" evidence="1">
    <location>
        <begin position="61"/>
        <end position="87"/>
    </location>
</feature>
<reference evidence="2 3" key="1">
    <citation type="submission" date="2019-12" db="EMBL/GenBank/DDBJ databases">
        <title>Maritimibacter sp. nov. sp. isolated from sea sand.</title>
        <authorList>
            <person name="Kim J."/>
            <person name="Jeong S.E."/>
            <person name="Jung H.S."/>
            <person name="Jeon C.O."/>
        </authorList>
    </citation>
    <scope>NUCLEOTIDE SEQUENCE [LARGE SCALE GENOMIC DNA]</scope>
    <source>
        <strain evidence="2 3">DP07</strain>
    </source>
</reference>
<protein>
    <submittedName>
        <fullName evidence="2">Uncharacterized protein</fullName>
    </submittedName>
</protein>
<keyword evidence="1" id="KW-0472">Membrane</keyword>
<name>A0A845M9F5_9RHOB</name>
<evidence type="ECO:0000313" key="2">
    <source>
        <dbReference type="EMBL" id="MZR14687.1"/>
    </source>
</evidence>
<accession>A0A845M9F5</accession>
<dbReference type="RefSeq" id="WP_161352789.1">
    <property type="nucleotide sequence ID" value="NZ_WTUX01000019.1"/>
</dbReference>
<comment type="caution">
    <text evidence="2">The sequence shown here is derived from an EMBL/GenBank/DDBJ whole genome shotgun (WGS) entry which is preliminary data.</text>
</comment>
<dbReference type="EMBL" id="WTUX01000019">
    <property type="protein sequence ID" value="MZR14687.1"/>
    <property type="molecule type" value="Genomic_DNA"/>
</dbReference>
<gene>
    <name evidence="2" type="ORF">GQE99_16830</name>
</gene>
<evidence type="ECO:0000256" key="1">
    <source>
        <dbReference type="SAM" id="Phobius"/>
    </source>
</evidence>
<keyword evidence="1" id="KW-1133">Transmembrane helix</keyword>
<dbReference type="AlphaFoldDB" id="A0A845M9F5"/>
<sequence length="296" mass="31692">MRIDPYSRAGLALIFGPLYLGPVLAGWARLSPVTLPVFALAFLLFIAATRRPNLNEASGVAALVLMALVQCALVAACFAAGVALALLTGPIALPLWVPVALTALAAVFGALRYSDKAEMDVFLDSAIRELEVQNRRRPTDWADIHPTPARKVEAATRQALADLRALPDDAAEDRIDAILDTLGDVVGARAFDPLYDAVVETEATDPPLERALLRFVARPELRDRLIERGEAGMAPTLLLNAQAPETRAAARRLVGVLIDAGAPAEQLPDPAWLTDLHAAHPDEGYDTLARRVTHAG</sequence>
<proteinExistence type="predicted"/>
<feature type="transmembrane region" description="Helical" evidence="1">
    <location>
        <begin position="93"/>
        <end position="111"/>
    </location>
</feature>
<keyword evidence="1" id="KW-0812">Transmembrane</keyword>
<organism evidence="2 3">
    <name type="scientific">Maritimibacter harenae</name>
    <dbReference type="NCBI Taxonomy" id="2606218"/>
    <lineage>
        <taxon>Bacteria</taxon>
        <taxon>Pseudomonadati</taxon>
        <taxon>Pseudomonadota</taxon>
        <taxon>Alphaproteobacteria</taxon>
        <taxon>Rhodobacterales</taxon>
        <taxon>Roseobacteraceae</taxon>
        <taxon>Maritimibacter</taxon>
    </lineage>
</organism>
<feature type="transmembrane region" description="Helical" evidence="1">
    <location>
        <begin position="33"/>
        <end position="49"/>
    </location>
</feature>
<dbReference type="Proteomes" id="UP000467322">
    <property type="component" value="Unassembled WGS sequence"/>
</dbReference>